<keyword evidence="8" id="KW-1185">Reference proteome</keyword>
<dbReference type="HAMAP" id="MF_00074">
    <property type="entry name" value="16SrRNA_methyltr_G"/>
    <property type="match status" value="1"/>
</dbReference>
<keyword evidence="4 6" id="KW-0808">Transferase</keyword>
<keyword evidence="3 6" id="KW-0489">Methyltransferase</keyword>
<dbReference type="InterPro" id="IPR029063">
    <property type="entry name" value="SAM-dependent_MTases_sf"/>
</dbReference>
<comment type="similarity">
    <text evidence="6">Belongs to the methyltransferase superfamily. RNA methyltransferase RsmG family.</text>
</comment>
<dbReference type="NCBIfam" id="TIGR00138">
    <property type="entry name" value="rsmG_gidB"/>
    <property type="match status" value="1"/>
</dbReference>
<comment type="subcellular location">
    <subcellularLocation>
        <location evidence="6">Cytoplasm</location>
    </subcellularLocation>
</comment>
<feature type="binding site" evidence="6">
    <location>
        <position position="81"/>
    </location>
    <ligand>
        <name>S-adenosyl-L-methionine</name>
        <dbReference type="ChEBI" id="CHEBI:59789"/>
    </ligand>
</feature>
<dbReference type="Gene3D" id="3.40.50.150">
    <property type="entry name" value="Vaccinia Virus protein VP39"/>
    <property type="match status" value="1"/>
</dbReference>
<dbReference type="EMBL" id="JAGSPK010000001">
    <property type="protein sequence ID" value="MBR7791062.1"/>
    <property type="molecule type" value="Genomic_DNA"/>
</dbReference>
<evidence type="ECO:0000256" key="1">
    <source>
        <dbReference type="ARBA" id="ARBA00022490"/>
    </source>
</evidence>
<comment type="catalytic activity">
    <reaction evidence="6">
        <text>guanosine(527) in 16S rRNA + S-adenosyl-L-methionine = N(7)-methylguanosine(527) in 16S rRNA + S-adenosyl-L-homocysteine</text>
        <dbReference type="Rhea" id="RHEA:42732"/>
        <dbReference type="Rhea" id="RHEA-COMP:10209"/>
        <dbReference type="Rhea" id="RHEA-COMP:10210"/>
        <dbReference type="ChEBI" id="CHEBI:57856"/>
        <dbReference type="ChEBI" id="CHEBI:59789"/>
        <dbReference type="ChEBI" id="CHEBI:74269"/>
        <dbReference type="ChEBI" id="CHEBI:74480"/>
        <dbReference type="EC" id="2.1.1.170"/>
    </reaction>
</comment>
<organism evidence="7 8">
    <name type="scientific">Undibacterium rivi</name>
    <dbReference type="NCBI Taxonomy" id="2828729"/>
    <lineage>
        <taxon>Bacteria</taxon>
        <taxon>Pseudomonadati</taxon>
        <taxon>Pseudomonadota</taxon>
        <taxon>Betaproteobacteria</taxon>
        <taxon>Burkholderiales</taxon>
        <taxon>Oxalobacteraceae</taxon>
        <taxon>Undibacterium</taxon>
    </lineage>
</organism>
<dbReference type="EC" id="2.1.1.170" evidence="6"/>
<comment type="caution">
    <text evidence="7">The sequence shown here is derived from an EMBL/GenBank/DDBJ whole genome shotgun (WGS) entry which is preliminary data.</text>
</comment>
<comment type="function">
    <text evidence="6">Specifically methylates the N7 position of guanine in position 527 of 16S rRNA.</text>
</comment>
<evidence type="ECO:0000256" key="2">
    <source>
        <dbReference type="ARBA" id="ARBA00022552"/>
    </source>
</evidence>
<evidence type="ECO:0000256" key="3">
    <source>
        <dbReference type="ARBA" id="ARBA00022603"/>
    </source>
</evidence>
<dbReference type="Proteomes" id="UP000682982">
    <property type="component" value="Unassembled WGS sequence"/>
</dbReference>
<feature type="binding site" evidence="6">
    <location>
        <position position="147"/>
    </location>
    <ligand>
        <name>S-adenosyl-L-methionine</name>
        <dbReference type="ChEBI" id="CHEBI:59789"/>
    </ligand>
</feature>
<dbReference type="Pfam" id="PF02527">
    <property type="entry name" value="GidB"/>
    <property type="match status" value="1"/>
</dbReference>
<evidence type="ECO:0000256" key="6">
    <source>
        <dbReference type="HAMAP-Rule" id="MF_00074"/>
    </source>
</evidence>
<comment type="caution">
    <text evidence="6">Lacks conserved residue(s) required for the propagation of feature annotation.</text>
</comment>
<keyword evidence="2 6" id="KW-0698">rRNA processing</keyword>
<evidence type="ECO:0000256" key="5">
    <source>
        <dbReference type="ARBA" id="ARBA00022691"/>
    </source>
</evidence>
<dbReference type="PIRSF" id="PIRSF003078">
    <property type="entry name" value="GidB"/>
    <property type="match status" value="1"/>
</dbReference>
<sequence length="215" mass="23395">MSGDISALRNMLINGVQELHLPLSDAQIDKMIAYLLLLSKWNSVYNLTAIRDPKEMVKQHLLDSLSAAPAFKDAKNVLDVGAGGGLPGMMLAIAYPDTRISMIDTVSKKTAFLTQAKTELGLSNVTVYTGRVESLQVKEQFDVITSRAFSELCNFINWSGHLLADGGQFIAMKGVAPAQEIERLPEGWLVTGVQALSVPGLQAERHLVFVKKIAV</sequence>
<gene>
    <name evidence="6 7" type="primary">rsmG</name>
    <name evidence="7" type="ORF">KDM87_00515</name>
</gene>
<dbReference type="PANTHER" id="PTHR31760:SF0">
    <property type="entry name" value="S-ADENOSYL-L-METHIONINE-DEPENDENT METHYLTRANSFERASES SUPERFAMILY PROTEIN"/>
    <property type="match status" value="1"/>
</dbReference>
<keyword evidence="5 6" id="KW-0949">S-adenosyl-L-methionine</keyword>
<feature type="binding site" evidence="6">
    <location>
        <begin position="132"/>
        <end position="133"/>
    </location>
    <ligand>
        <name>S-adenosyl-L-methionine</name>
        <dbReference type="ChEBI" id="CHEBI:59789"/>
    </ligand>
</feature>
<evidence type="ECO:0000313" key="7">
    <source>
        <dbReference type="EMBL" id="MBR7791062.1"/>
    </source>
</evidence>
<feature type="binding site" evidence="6">
    <location>
        <position position="86"/>
    </location>
    <ligand>
        <name>S-adenosyl-L-methionine</name>
        <dbReference type="ChEBI" id="CHEBI:59789"/>
    </ligand>
</feature>
<keyword evidence="1 6" id="KW-0963">Cytoplasm</keyword>
<dbReference type="SUPFAM" id="SSF53335">
    <property type="entry name" value="S-adenosyl-L-methionine-dependent methyltransferases"/>
    <property type="match status" value="1"/>
</dbReference>
<reference evidence="7 8" key="1">
    <citation type="submission" date="2021-04" db="EMBL/GenBank/DDBJ databases">
        <title>novel species isolated from subtropical streams in China.</title>
        <authorList>
            <person name="Lu H."/>
        </authorList>
    </citation>
    <scope>NUCLEOTIDE SEQUENCE [LARGE SCALE GENOMIC DNA]</scope>
    <source>
        <strain evidence="7 8">FT147W</strain>
    </source>
</reference>
<dbReference type="PANTHER" id="PTHR31760">
    <property type="entry name" value="S-ADENOSYL-L-METHIONINE-DEPENDENT METHYLTRANSFERASES SUPERFAMILY PROTEIN"/>
    <property type="match status" value="1"/>
</dbReference>
<evidence type="ECO:0000256" key="4">
    <source>
        <dbReference type="ARBA" id="ARBA00022679"/>
    </source>
</evidence>
<evidence type="ECO:0000313" key="8">
    <source>
        <dbReference type="Proteomes" id="UP000682982"/>
    </source>
</evidence>
<accession>A0ABS5GXD7</accession>
<proteinExistence type="inferred from homology"/>
<dbReference type="RefSeq" id="WP_212677302.1">
    <property type="nucleotide sequence ID" value="NZ_JAGSPK010000001.1"/>
</dbReference>
<dbReference type="InterPro" id="IPR003682">
    <property type="entry name" value="rRNA_ssu_MeTfrase_G"/>
</dbReference>
<protein>
    <recommendedName>
        <fullName evidence="6">Ribosomal RNA small subunit methyltransferase G</fullName>
        <ecNumber evidence="6">2.1.1.170</ecNumber>
    </recommendedName>
    <alternativeName>
        <fullName evidence="6">16S rRNA 7-methylguanosine methyltransferase</fullName>
        <shortName evidence="6">16S rRNA m7G methyltransferase</shortName>
    </alternativeName>
</protein>
<dbReference type="CDD" id="cd02440">
    <property type="entry name" value="AdoMet_MTases"/>
    <property type="match status" value="1"/>
</dbReference>
<name>A0ABS5GXD7_9BURK</name>